<feature type="compositionally biased region" description="Basic and acidic residues" evidence="1">
    <location>
        <begin position="1"/>
        <end position="11"/>
    </location>
</feature>
<keyword evidence="2" id="KW-0812">Transmembrane</keyword>
<evidence type="ECO:0000256" key="2">
    <source>
        <dbReference type="SAM" id="Phobius"/>
    </source>
</evidence>
<name>W9CRD2_SCLBF</name>
<gene>
    <name evidence="3" type="ORF">SBOR_0886</name>
</gene>
<evidence type="ECO:0000313" key="4">
    <source>
        <dbReference type="Proteomes" id="UP000019487"/>
    </source>
</evidence>
<feature type="region of interest" description="Disordered" evidence="1">
    <location>
        <begin position="1"/>
        <end position="22"/>
    </location>
</feature>
<reference evidence="3 4" key="1">
    <citation type="journal article" date="2014" name="Genome Announc.">
        <title>Draft genome sequence of Sclerotinia borealis, a psychrophilic plant pathogenic fungus.</title>
        <authorList>
            <person name="Mardanov A.V."/>
            <person name="Beletsky A.V."/>
            <person name="Kadnikov V.V."/>
            <person name="Ignatov A.N."/>
            <person name="Ravin N.V."/>
        </authorList>
    </citation>
    <scope>NUCLEOTIDE SEQUENCE [LARGE SCALE GENOMIC DNA]</scope>
    <source>
        <strain evidence="4">F-4157</strain>
    </source>
</reference>
<dbReference type="HOGENOM" id="CLU_1090533_0_0_1"/>
<dbReference type="Proteomes" id="UP000019487">
    <property type="component" value="Unassembled WGS sequence"/>
</dbReference>
<sequence length="255" mass="28991">MDNLPENHDEVPPAYNTDEQLPVPEEQTARVLPFLTTRLSRDTEILTLQRNNMQHDLEQIRRLVNILCCLIGVVIVGWIHFGGTVQVQLVSSTKSLIPISAIFILQIGILIIIIQNHNHGFQQLSTTTTTIRRNPRRRRAKIQQVQATSAELTELALRREQMREFHAPVAEHTKLLAEQAERIALLEFLVNAMDKDIVNLLTVAEILSSNATTAKSEGKWMSDVGKAMFVMLIWIPTFFLLIIKLLQLTKGWSET</sequence>
<accession>W9CRD2</accession>
<evidence type="ECO:0000313" key="3">
    <source>
        <dbReference type="EMBL" id="ESZ98648.1"/>
    </source>
</evidence>
<feature type="transmembrane region" description="Helical" evidence="2">
    <location>
        <begin position="227"/>
        <end position="246"/>
    </location>
</feature>
<comment type="caution">
    <text evidence="3">The sequence shown here is derived from an EMBL/GenBank/DDBJ whole genome shotgun (WGS) entry which is preliminary data.</text>
</comment>
<feature type="transmembrane region" description="Helical" evidence="2">
    <location>
        <begin position="63"/>
        <end position="83"/>
    </location>
</feature>
<keyword evidence="4" id="KW-1185">Reference proteome</keyword>
<keyword evidence="2" id="KW-0472">Membrane</keyword>
<protein>
    <submittedName>
        <fullName evidence="3">Uncharacterized protein</fullName>
    </submittedName>
</protein>
<evidence type="ECO:0000256" key="1">
    <source>
        <dbReference type="SAM" id="MobiDB-lite"/>
    </source>
</evidence>
<feature type="transmembrane region" description="Helical" evidence="2">
    <location>
        <begin position="95"/>
        <end position="114"/>
    </location>
</feature>
<proteinExistence type="predicted"/>
<dbReference type="EMBL" id="AYSA01000036">
    <property type="protein sequence ID" value="ESZ98648.1"/>
    <property type="molecule type" value="Genomic_DNA"/>
</dbReference>
<dbReference type="AlphaFoldDB" id="W9CRD2"/>
<organism evidence="3 4">
    <name type="scientific">Sclerotinia borealis (strain F-4128)</name>
    <dbReference type="NCBI Taxonomy" id="1432307"/>
    <lineage>
        <taxon>Eukaryota</taxon>
        <taxon>Fungi</taxon>
        <taxon>Dikarya</taxon>
        <taxon>Ascomycota</taxon>
        <taxon>Pezizomycotina</taxon>
        <taxon>Leotiomycetes</taxon>
        <taxon>Helotiales</taxon>
        <taxon>Sclerotiniaceae</taxon>
        <taxon>Sclerotinia</taxon>
    </lineage>
</organism>
<keyword evidence="2" id="KW-1133">Transmembrane helix</keyword>